<keyword evidence="2" id="KW-0805">Transcription regulation</keyword>
<feature type="domain" description="OCA" evidence="7">
    <location>
        <begin position="78"/>
        <end position="100"/>
    </location>
</feature>
<dbReference type="PROSITE" id="PS50297">
    <property type="entry name" value="ANK_REP_REGION"/>
    <property type="match status" value="2"/>
</dbReference>
<dbReference type="InterPro" id="IPR002110">
    <property type="entry name" value="Ankyrin_rpt"/>
</dbReference>
<dbReference type="PROSITE" id="PS52003">
    <property type="entry name" value="OCA"/>
    <property type="match status" value="1"/>
</dbReference>
<feature type="repeat" description="ANK" evidence="6">
    <location>
        <begin position="428"/>
        <end position="460"/>
    </location>
</feature>
<organism evidence="8 9">
    <name type="scientific">Salmo salar</name>
    <name type="common">Atlantic salmon</name>
    <dbReference type="NCBI Taxonomy" id="8030"/>
    <lineage>
        <taxon>Eukaryota</taxon>
        <taxon>Metazoa</taxon>
        <taxon>Chordata</taxon>
        <taxon>Craniata</taxon>
        <taxon>Vertebrata</taxon>
        <taxon>Euteleostomi</taxon>
        <taxon>Actinopterygii</taxon>
        <taxon>Neopterygii</taxon>
        <taxon>Teleostei</taxon>
        <taxon>Protacanthopterygii</taxon>
        <taxon>Salmoniformes</taxon>
        <taxon>Salmonidae</taxon>
        <taxon>Salmoninae</taxon>
        <taxon>Salmo</taxon>
    </lineage>
</organism>
<reference evidence="9" key="1">
    <citation type="submission" date="2025-08" db="UniProtKB">
        <authorList>
            <consortium name="RefSeq"/>
        </authorList>
    </citation>
    <scope>IDENTIFICATION</scope>
</reference>
<feature type="repeat" description="ANK" evidence="6">
    <location>
        <begin position="294"/>
        <end position="326"/>
    </location>
</feature>
<sequence length="538" mass="58842">MIIDRIIENGLNLVHPGTVVTSPVYLGSFYQDISNAPEINNSLCAPNELDGWGNVMSPTPTTADSGTNECSMSEVASFGRFQGVRVKNTVKELIMQKRLSNQNVQQNSEREYTELTSLLQGHKRTADFSLITDSPAKRLATAKAILTLSPPEGNTLDIDFMELGYESMNSETSPQETLTDPFSLIDYQSLYPQTHMPHALGNSYVPQPFIAPLTPKGVWPLAQFAEGEPMSFFQWQIRQEEEKLAGFTPEMLTSQDNEGDTFLHIAVAQGRRALAYVLASRMATFGMLDMKEHNGQSALQLSVAANQHLIVQDLLAQGARINTADCWGRSPLHVCAEKGHALTLQTIQRALKGKGQELNVEEVNYDGLTPLQTAVRSHNAVVQEMGCMAAAPQSPGVVELMQRRKLLGQCVNTLLLMGASCATKDHKSGCTSLHMASQEANVELLRIFLDQPDSLSIVNVKAFSGNTALHFASSVHGRVTQVDAVKLLMRRGADPSSKNLENEQPAQLVAEGPVGDQVNNAPKWFCGCPHRRTLLGSM</sequence>
<protein>
    <submittedName>
        <fullName evidence="9">NF-kappa-B inhibitor zeta isoform X1</fullName>
    </submittedName>
</protein>
<keyword evidence="8" id="KW-1185">Reference proteome</keyword>
<dbReference type="Pfam" id="PF12796">
    <property type="entry name" value="Ank_2"/>
    <property type="match status" value="2"/>
</dbReference>
<accession>A0ABM3D8V1</accession>
<dbReference type="GeneID" id="106575695"/>
<dbReference type="PANTHER" id="PTHR24124:SF5">
    <property type="entry name" value="NF-KAPPA-B INHIBITOR ZETA"/>
    <property type="match status" value="1"/>
</dbReference>
<dbReference type="PRINTS" id="PR01415">
    <property type="entry name" value="ANKYRIN"/>
</dbReference>
<evidence type="ECO:0000256" key="5">
    <source>
        <dbReference type="ARBA" id="ARBA00023163"/>
    </source>
</evidence>
<name>A0ABM3D8V1_SALSA</name>
<evidence type="ECO:0000256" key="3">
    <source>
        <dbReference type="ARBA" id="ARBA00023043"/>
    </source>
</evidence>
<dbReference type="PANTHER" id="PTHR24124">
    <property type="entry name" value="ANKYRIN REPEAT FAMILY A"/>
    <property type="match status" value="1"/>
</dbReference>
<dbReference type="InterPro" id="IPR047571">
    <property type="entry name" value="OCA"/>
</dbReference>
<gene>
    <name evidence="9" type="primary">LOC106575695</name>
</gene>
<feature type="repeat" description="ANK" evidence="6">
    <location>
        <begin position="464"/>
        <end position="500"/>
    </location>
</feature>
<dbReference type="Proteomes" id="UP001652741">
    <property type="component" value="Chromosome ssa17"/>
</dbReference>
<evidence type="ECO:0000256" key="2">
    <source>
        <dbReference type="ARBA" id="ARBA00023015"/>
    </source>
</evidence>
<evidence type="ECO:0000256" key="1">
    <source>
        <dbReference type="ARBA" id="ARBA00022737"/>
    </source>
</evidence>
<keyword evidence="5" id="KW-0804">Transcription</keyword>
<evidence type="ECO:0000256" key="6">
    <source>
        <dbReference type="PROSITE-ProRule" id="PRU00023"/>
    </source>
</evidence>
<keyword evidence="3 6" id="KW-0040">ANK repeat</keyword>
<dbReference type="InterPro" id="IPR036770">
    <property type="entry name" value="Ankyrin_rpt-contain_sf"/>
</dbReference>
<evidence type="ECO:0000259" key="7">
    <source>
        <dbReference type="PROSITE" id="PS52003"/>
    </source>
</evidence>
<evidence type="ECO:0000313" key="8">
    <source>
        <dbReference type="Proteomes" id="UP001652741"/>
    </source>
</evidence>
<proteinExistence type="predicted"/>
<keyword evidence="4" id="KW-0010">Activator</keyword>
<dbReference type="RefSeq" id="XP_045555228.1">
    <property type="nucleotide sequence ID" value="XM_045699272.1"/>
</dbReference>
<dbReference type="SMART" id="SM00248">
    <property type="entry name" value="ANK"/>
    <property type="match status" value="5"/>
</dbReference>
<keyword evidence="1" id="KW-0677">Repeat</keyword>
<evidence type="ECO:0000256" key="4">
    <source>
        <dbReference type="ARBA" id="ARBA00023159"/>
    </source>
</evidence>
<dbReference type="Gene3D" id="1.25.40.20">
    <property type="entry name" value="Ankyrin repeat-containing domain"/>
    <property type="match status" value="1"/>
</dbReference>
<dbReference type="SUPFAM" id="SSF48403">
    <property type="entry name" value="Ankyrin repeat"/>
    <property type="match status" value="1"/>
</dbReference>
<dbReference type="PROSITE" id="PS50088">
    <property type="entry name" value="ANK_REPEAT"/>
    <property type="match status" value="3"/>
</dbReference>
<evidence type="ECO:0000313" key="9">
    <source>
        <dbReference type="RefSeq" id="XP_045555228.1"/>
    </source>
</evidence>